<dbReference type="GO" id="GO:0016887">
    <property type="term" value="F:ATP hydrolysis activity"/>
    <property type="evidence" value="ECO:0007669"/>
    <property type="project" value="InterPro"/>
</dbReference>
<protein>
    <submittedName>
        <fullName evidence="4">ABC-type molybdenum transport system, ATPase component/photorepair protein PhrA</fullName>
    </submittedName>
</protein>
<dbReference type="PROSITE" id="PS00211">
    <property type="entry name" value="ABC_TRANSPORTER_1"/>
    <property type="match status" value="1"/>
</dbReference>
<gene>
    <name evidence="4" type="ORF">DFE_0116</name>
</gene>
<dbReference type="InterPro" id="IPR003439">
    <property type="entry name" value="ABC_transporter-like_ATP-bd"/>
</dbReference>
<accession>A0A2Z6AUD1</accession>
<keyword evidence="5" id="KW-1185">Reference proteome</keyword>
<proteinExistence type="predicted"/>
<evidence type="ECO:0000259" key="3">
    <source>
        <dbReference type="PROSITE" id="PS50893"/>
    </source>
</evidence>
<dbReference type="OrthoDB" id="9809450at2"/>
<dbReference type="SMART" id="SM00382">
    <property type="entry name" value="AAA"/>
    <property type="match status" value="2"/>
</dbReference>
<organism evidence="4 5">
    <name type="scientific">Desulfovibrio ferrophilus</name>
    <dbReference type="NCBI Taxonomy" id="241368"/>
    <lineage>
        <taxon>Bacteria</taxon>
        <taxon>Pseudomonadati</taxon>
        <taxon>Thermodesulfobacteriota</taxon>
        <taxon>Desulfovibrionia</taxon>
        <taxon>Desulfovibrionales</taxon>
        <taxon>Desulfovibrionaceae</taxon>
        <taxon>Desulfovibrio</taxon>
    </lineage>
</organism>
<keyword evidence="2" id="KW-0067">ATP-binding</keyword>
<dbReference type="KEGG" id="dfl:DFE_0116"/>
<dbReference type="Pfam" id="PF00005">
    <property type="entry name" value="ABC_tran"/>
    <property type="match status" value="2"/>
</dbReference>
<evidence type="ECO:0000313" key="4">
    <source>
        <dbReference type="EMBL" id="BBD06842.1"/>
    </source>
</evidence>
<dbReference type="Proteomes" id="UP000269883">
    <property type="component" value="Chromosome"/>
</dbReference>
<dbReference type="SUPFAM" id="SSF52540">
    <property type="entry name" value="P-loop containing nucleoside triphosphate hydrolases"/>
    <property type="match status" value="2"/>
</dbReference>
<feature type="domain" description="ABC transporter" evidence="3">
    <location>
        <begin position="6"/>
        <end position="253"/>
    </location>
</feature>
<dbReference type="PANTHER" id="PTHR43158">
    <property type="entry name" value="SKFA PEPTIDE EXPORT ATP-BINDING PROTEIN SKFE"/>
    <property type="match status" value="1"/>
</dbReference>
<dbReference type="PROSITE" id="PS50893">
    <property type="entry name" value="ABC_TRANSPORTER_2"/>
    <property type="match status" value="2"/>
</dbReference>
<reference evidence="4 5" key="1">
    <citation type="journal article" date="2018" name="Sci. Adv.">
        <title>Multi-heme cytochromes provide a pathway for survival in energy-limited environments.</title>
        <authorList>
            <person name="Deng X."/>
            <person name="Dohmae N."/>
            <person name="Nealson K.H."/>
            <person name="Hashimoto K."/>
            <person name="Okamoto A."/>
        </authorList>
    </citation>
    <scope>NUCLEOTIDE SEQUENCE [LARGE SCALE GENOMIC DNA]</scope>
    <source>
        <strain evidence="4 5">IS5</strain>
    </source>
</reference>
<dbReference type="InterPro" id="IPR017871">
    <property type="entry name" value="ABC_transporter-like_CS"/>
</dbReference>
<dbReference type="InterPro" id="IPR003593">
    <property type="entry name" value="AAA+_ATPase"/>
</dbReference>
<dbReference type="AlphaFoldDB" id="A0A2Z6AUD1"/>
<keyword evidence="1" id="KW-0547">Nucleotide-binding</keyword>
<feature type="domain" description="ABC transporter" evidence="3">
    <location>
        <begin position="270"/>
        <end position="497"/>
    </location>
</feature>
<evidence type="ECO:0000256" key="1">
    <source>
        <dbReference type="ARBA" id="ARBA00022741"/>
    </source>
</evidence>
<name>A0A2Z6AUD1_9BACT</name>
<evidence type="ECO:0000313" key="5">
    <source>
        <dbReference type="Proteomes" id="UP000269883"/>
    </source>
</evidence>
<dbReference type="RefSeq" id="WP_126375646.1">
    <property type="nucleotide sequence ID" value="NZ_AP017378.1"/>
</dbReference>
<dbReference type="Gene3D" id="3.40.50.300">
    <property type="entry name" value="P-loop containing nucleotide triphosphate hydrolases"/>
    <property type="match status" value="2"/>
</dbReference>
<sequence>MNSPIISIDHCAVRLGPGHALKDTSWQVMPGQHWALLGGNGAGKTTLMRLVRGDVHPAQGRPFGHEGRRSWDFGDGPTESALDARANIALISSDDQDAWVRSDRGYTGEELVCTGIYDTLALWGEPMQEDRDRARAQLEAIGAGEFADRNVLELSRGQGRLVHIARAMVRRPRILLLDEALEGLDQRMRQRILDALTAVAASGTQIILSTHHLPECPPFLTHAALMCAGTLERTGTATELLARDTPITCAPTLMIEPPRPTADSGVGALLHLEGVSVIRGGRKVLSDINWTVRPGEHWAVLGANGAGKSTLAALATGELRPTTGALAWFGQSDLVNVWNIRKRIGLVSPELQAKYRYNITGLELVTSGFFSSIGLYDRANARQIDRASQCLALTGMQGFEDRPIRSLSYGQIRRLIIARAMVTRPPLLILDEPCAGLDPAARAGFLEGLEALETDGTTLICISHRPEEIPANIQRALVLEQGVATYCGPLDRAPGQR</sequence>
<dbReference type="EMBL" id="AP017378">
    <property type="protein sequence ID" value="BBD06842.1"/>
    <property type="molecule type" value="Genomic_DNA"/>
</dbReference>
<evidence type="ECO:0000256" key="2">
    <source>
        <dbReference type="ARBA" id="ARBA00022840"/>
    </source>
</evidence>
<dbReference type="PANTHER" id="PTHR43158:SF2">
    <property type="entry name" value="SKFA PEPTIDE EXPORT ATP-BINDING PROTEIN SKFE"/>
    <property type="match status" value="1"/>
</dbReference>
<dbReference type="GO" id="GO:0005524">
    <property type="term" value="F:ATP binding"/>
    <property type="evidence" value="ECO:0007669"/>
    <property type="project" value="UniProtKB-KW"/>
</dbReference>
<dbReference type="InterPro" id="IPR027417">
    <property type="entry name" value="P-loop_NTPase"/>
</dbReference>